<organism evidence="3 4">
    <name type="scientific">Thelephora terrestris</name>
    <dbReference type="NCBI Taxonomy" id="56493"/>
    <lineage>
        <taxon>Eukaryota</taxon>
        <taxon>Fungi</taxon>
        <taxon>Dikarya</taxon>
        <taxon>Basidiomycota</taxon>
        <taxon>Agaricomycotina</taxon>
        <taxon>Agaricomycetes</taxon>
        <taxon>Thelephorales</taxon>
        <taxon>Thelephoraceae</taxon>
        <taxon>Thelephora</taxon>
    </lineage>
</organism>
<gene>
    <name evidence="3" type="ORF">BJ322DRAFT_1079601</name>
</gene>
<keyword evidence="2" id="KW-0472">Membrane</keyword>
<name>A0A9P6H964_9AGAM</name>
<dbReference type="OrthoDB" id="2974599at2759"/>
<accession>A0A9P6H964</accession>
<dbReference type="EMBL" id="WIUZ02000014">
    <property type="protein sequence ID" value="KAF9781200.1"/>
    <property type="molecule type" value="Genomic_DNA"/>
</dbReference>
<feature type="compositionally biased region" description="Basic and acidic residues" evidence="1">
    <location>
        <begin position="127"/>
        <end position="141"/>
    </location>
</feature>
<evidence type="ECO:0000256" key="2">
    <source>
        <dbReference type="SAM" id="Phobius"/>
    </source>
</evidence>
<feature type="compositionally biased region" description="Polar residues" evidence="1">
    <location>
        <begin position="187"/>
        <end position="207"/>
    </location>
</feature>
<evidence type="ECO:0000256" key="1">
    <source>
        <dbReference type="SAM" id="MobiDB-lite"/>
    </source>
</evidence>
<reference evidence="3" key="1">
    <citation type="journal article" date="2020" name="Nat. Commun.">
        <title>Large-scale genome sequencing of mycorrhizal fungi provides insights into the early evolution of symbiotic traits.</title>
        <authorList>
            <person name="Miyauchi S."/>
            <person name="Kiss E."/>
            <person name="Kuo A."/>
            <person name="Drula E."/>
            <person name="Kohler A."/>
            <person name="Sanchez-Garcia M."/>
            <person name="Morin E."/>
            <person name="Andreopoulos B."/>
            <person name="Barry K.W."/>
            <person name="Bonito G."/>
            <person name="Buee M."/>
            <person name="Carver A."/>
            <person name="Chen C."/>
            <person name="Cichocki N."/>
            <person name="Clum A."/>
            <person name="Culley D."/>
            <person name="Crous P.W."/>
            <person name="Fauchery L."/>
            <person name="Girlanda M."/>
            <person name="Hayes R.D."/>
            <person name="Keri Z."/>
            <person name="LaButti K."/>
            <person name="Lipzen A."/>
            <person name="Lombard V."/>
            <person name="Magnuson J."/>
            <person name="Maillard F."/>
            <person name="Murat C."/>
            <person name="Nolan M."/>
            <person name="Ohm R.A."/>
            <person name="Pangilinan J."/>
            <person name="Pereira M.F."/>
            <person name="Perotto S."/>
            <person name="Peter M."/>
            <person name="Pfister S."/>
            <person name="Riley R."/>
            <person name="Sitrit Y."/>
            <person name="Stielow J.B."/>
            <person name="Szollosi G."/>
            <person name="Zifcakova L."/>
            <person name="Stursova M."/>
            <person name="Spatafora J.W."/>
            <person name="Tedersoo L."/>
            <person name="Vaario L.M."/>
            <person name="Yamada A."/>
            <person name="Yan M."/>
            <person name="Wang P."/>
            <person name="Xu J."/>
            <person name="Bruns T."/>
            <person name="Baldrian P."/>
            <person name="Vilgalys R."/>
            <person name="Dunand C."/>
            <person name="Henrissat B."/>
            <person name="Grigoriev I.V."/>
            <person name="Hibbett D."/>
            <person name="Nagy L.G."/>
            <person name="Martin F.M."/>
        </authorList>
    </citation>
    <scope>NUCLEOTIDE SEQUENCE</scope>
    <source>
        <strain evidence="3">UH-Tt-Lm1</strain>
    </source>
</reference>
<keyword evidence="2" id="KW-1133">Transmembrane helix</keyword>
<keyword evidence="2" id="KW-0812">Transmembrane</keyword>
<feature type="transmembrane region" description="Helical" evidence="2">
    <location>
        <begin position="59"/>
        <end position="79"/>
    </location>
</feature>
<comment type="caution">
    <text evidence="3">The sequence shown here is derived from an EMBL/GenBank/DDBJ whole genome shotgun (WGS) entry which is preliminary data.</text>
</comment>
<sequence length="239" mass="25198">MPGRTQSDLVAGTLQSLAYLALIAADSQASPIPRSIGARDLGTTSPGDNPMTAKNTLEWVFAAAAVLIIAAGFAWRSFFLRVRNRPLRDFFAFIEAPQQRGSSARPSPGGLTPIPLGQRRRVLTRAADVDSGGRRGGRPDPDDAGSLTEKDVLPAYEIKGGPPNYSQFLAVNLGTSTNARLQITETVPVGASQSQSLETSSNPSVQTGLDVPLPPLPPPSYSPAPVTNHPGICYGPTDR</sequence>
<evidence type="ECO:0000313" key="3">
    <source>
        <dbReference type="EMBL" id="KAF9781200.1"/>
    </source>
</evidence>
<keyword evidence="4" id="KW-1185">Reference proteome</keyword>
<reference evidence="3" key="2">
    <citation type="submission" date="2020-11" db="EMBL/GenBank/DDBJ databases">
        <authorList>
            <consortium name="DOE Joint Genome Institute"/>
            <person name="Kuo A."/>
            <person name="Miyauchi S."/>
            <person name="Kiss E."/>
            <person name="Drula E."/>
            <person name="Kohler A."/>
            <person name="Sanchez-Garcia M."/>
            <person name="Andreopoulos B."/>
            <person name="Barry K.W."/>
            <person name="Bonito G."/>
            <person name="Buee M."/>
            <person name="Carver A."/>
            <person name="Chen C."/>
            <person name="Cichocki N."/>
            <person name="Clum A."/>
            <person name="Culley D."/>
            <person name="Crous P.W."/>
            <person name="Fauchery L."/>
            <person name="Girlanda M."/>
            <person name="Hayes R."/>
            <person name="Keri Z."/>
            <person name="Labutti K."/>
            <person name="Lipzen A."/>
            <person name="Lombard V."/>
            <person name="Magnuson J."/>
            <person name="Maillard F."/>
            <person name="Morin E."/>
            <person name="Murat C."/>
            <person name="Nolan M."/>
            <person name="Ohm R."/>
            <person name="Pangilinan J."/>
            <person name="Pereira M."/>
            <person name="Perotto S."/>
            <person name="Peter M."/>
            <person name="Riley R."/>
            <person name="Sitrit Y."/>
            <person name="Stielow B."/>
            <person name="Szollosi G."/>
            <person name="Zifcakova L."/>
            <person name="Stursova M."/>
            <person name="Spatafora J.W."/>
            <person name="Tedersoo L."/>
            <person name="Vaario L.-M."/>
            <person name="Yamada A."/>
            <person name="Yan M."/>
            <person name="Wang P."/>
            <person name="Xu J."/>
            <person name="Bruns T."/>
            <person name="Baldrian P."/>
            <person name="Vilgalys R."/>
            <person name="Henrissat B."/>
            <person name="Grigoriev I.V."/>
            <person name="Hibbett D."/>
            <person name="Nagy L.G."/>
            <person name="Martin F.M."/>
        </authorList>
    </citation>
    <scope>NUCLEOTIDE SEQUENCE</scope>
    <source>
        <strain evidence="3">UH-Tt-Lm1</strain>
    </source>
</reference>
<feature type="region of interest" description="Disordered" evidence="1">
    <location>
        <begin position="98"/>
        <end position="149"/>
    </location>
</feature>
<protein>
    <submittedName>
        <fullName evidence="3">Uncharacterized protein</fullName>
    </submittedName>
</protein>
<feature type="compositionally biased region" description="Pro residues" evidence="1">
    <location>
        <begin position="212"/>
        <end position="222"/>
    </location>
</feature>
<evidence type="ECO:0000313" key="4">
    <source>
        <dbReference type="Proteomes" id="UP000736335"/>
    </source>
</evidence>
<dbReference type="Proteomes" id="UP000736335">
    <property type="component" value="Unassembled WGS sequence"/>
</dbReference>
<dbReference type="AlphaFoldDB" id="A0A9P6H964"/>
<proteinExistence type="predicted"/>
<feature type="region of interest" description="Disordered" evidence="1">
    <location>
        <begin position="187"/>
        <end position="239"/>
    </location>
</feature>